<evidence type="ECO:0000313" key="3">
    <source>
        <dbReference type="Proteomes" id="UP000326202"/>
    </source>
</evidence>
<dbReference type="SUPFAM" id="SSF51735">
    <property type="entry name" value="NAD(P)-binding Rossmann-fold domains"/>
    <property type="match status" value="1"/>
</dbReference>
<dbReference type="RefSeq" id="WP_151179785.1">
    <property type="nucleotide sequence ID" value="NZ_CP042906.1"/>
</dbReference>
<evidence type="ECO:0000259" key="1">
    <source>
        <dbReference type="SMART" id="SM00829"/>
    </source>
</evidence>
<dbReference type="SMART" id="SM00829">
    <property type="entry name" value="PKS_ER"/>
    <property type="match status" value="1"/>
</dbReference>
<organism evidence="2 3">
    <name type="scientific">Hypericibacter terrae</name>
    <dbReference type="NCBI Taxonomy" id="2602015"/>
    <lineage>
        <taxon>Bacteria</taxon>
        <taxon>Pseudomonadati</taxon>
        <taxon>Pseudomonadota</taxon>
        <taxon>Alphaproteobacteria</taxon>
        <taxon>Rhodospirillales</taxon>
        <taxon>Dongiaceae</taxon>
        <taxon>Hypericibacter</taxon>
    </lineage>
</organism>
<sequence length="328" mass="34906">MRVIEARAWGGLDQLALAERPDLPAPDNDQVAIEVAACGLNFADSLIIAGKYQERPLPPFVPGFEVAGRVKAVGAHVRRVKAGDRVMAVVDHGGFAEQAVAREIDCFPIPPEMDFVTAAGFAIAYGTSHGALEWRAHIKPGETLLVLGASGGVGLTGVEIGKAMGASVIACAGGPEKLAIAKAHGADHLIDYRAETLRQRIKEICEGGGVDVVYDPVGGELFDQALKCTNWGGRLLIVGFAGGGVPQIPANYLLVKNLAAMGIYWGSYRRKQPQLVEASFRQLFAWHREGKLKPLISHRFDLAEAATALELLTSRRATGKVVLTTGRG</sequence>
<keyword evidence="3" id="KW-1185">Reference proteome</keyword>
<dbReference type="PANTHER" id="PTHR43677:SF4">
    <property type="entry name" value="QUINONE OXIDOREDUCTASE-LIKE PROTEIN 2"/>
    <property type="match status" value="1"/>
</dbReference>
<dbReference type="EMBL" id="CP042906">
    <property type="protein sequence ID" value="QEX19748.1"/>
    <property type="molecule type" value="Genomic_DNA"/>
</dbReference>
<gene>
    <name evidence="2" type="ORF">FRZ44_50630</name>
</gene>
<dbReference type="GO" id="GO:0016491">
    <property type="term" value="F:oxidoreductase activity"/>
    <property type="evidence" value="ECO:0007669"/>
    <property type="project" value="InterPro"/>
</dbReference>
<feature type="domain" description="Enoyl reductase (ER)" evidence="1">
    <location>
        <begin position="10"/>
        <end position="323"/>
    </location>
</feature>
<dbReference type="InterPro" id="IPR013149">
    <property type="entry name" value="ADH-like_C"/>
</dbReference>
<dbReference type="PANTHER" id="PTHR43677">
    <property type="entry name" value="SHORT-CHAIN DEHYDROGENASE/REDUCTASE"/>
    <property type="match status" value="1"/>
</dbReference>
<reference evidence="2 3" key="1">
    <citation type="submission" date="2019-08" db="EMBL/GenBank/DDBJ databases">
        <title>Hyperibacter terrae gen. nov., sp. nov. and Hyperibacter viscosus sp. nov., two new members in the family Rhodospirillaceae isolated from the rhizosphere of Hypericum perforatum.</title>
        <authorList>
            <person name="Noviana Z."/>
        </authorList>
    </citation>
    <scope>NUCLEOTIDE SEQUENCE [LARGE SCALE GENOMIC DNA]</scope>
    <source>
        <strain evidence="2 3">R5913</strain>
    </source>
</reference>
<accession>A0A5J6MQD0</accession>
<dbReference type="InterPro" id="IPR011032">
    <property type="entry name" value="GroES-like_sf"/>
</dbReference>
<evidence type="ECO:0000313" key="2">
    <source>
        <dbReference type="EMBL" id="QEX19748.1"/>
    </source>
</evidence>
<name>A0A5J6MQD0_9PROT</name>
<dbReference type="InterPro" id="IPR013154">
    <property type="entry name" value="ADH-like_N"/>
</dbReference>
<dbReference type="Gene3D" id="3.90.180.10">
    <property type="entry name" value="Medium-chain alcohol dehydrogenases, catalytic domain"/>
    <property type="match status" value="1"/>
</dbReference>
<dbReference type="SUPFAM" id="SSF50129">
    <property type="entry name" value="GroES-like"/>
    <property type="match status" value="1"/>
</dbReference>
<protein>
    <submittedName>
        <fullName evidence="2">Oxidoreductase</fullName>
    </submittedName>
</protein>
<dbReference type="Pfam" id="PF00107">
    <property type="entry name" value="ADH_zinc_N"/>
    <property type="match status" value="1"/>
</dbReference>
<dbReference type="AlphaFoldDB" id="A0A5J6MQD0"/>
<dbReference type="InterPro" id="IPR036291">
    <property type="entry name" value="NAD(P)-bd_dom_sf"/>
</dbReference>
<proteinExistence type="predicted"/>
<dbReference type="InterPro" id="IPR020843">
    <property type="entry name" value="ER"/>
</dbReference>
<dbReference type="OrthoDB" id="4190732at2"/>
<dbReference type="Proteomes" id="UP000326202">
    <property type="component" value="Chromosome"/>
</dbReference>
<dbReference type="KEGG" id="htq:FRZ44_50630"/>
<dbReference type="Gene3D" id="3.40.50.720">
    <property type="entry name" value="NAD(P)-binding Rossmann-like Domain"/>
    <property type="match status" value="1"/>
</dbReference>
<dbReference type="InterPro" id="IPR051397">
    <property type="entry name" value="Zn-ADH-like_protein"/>
</dbReference>
<dbReference type="CDD" id="cd08241">
    <property type="entry name" value="QOR1"/>
    <property type="match status" value="1"/>
</dbReference>
<dbReference type="Pfam" id="PF08240">
    <property type="entry name" value="ADH_N"/>
    <property type="match status" value="1"/>
</dbReference>